<sequence length="761" mass="85899">MWCWRRMLRIPWTAKRKHILILSQLKIKTRLSTICLQRILSYFGHITRRGNESIEKLIVVGYVEGKRPCGRSPTRWPDQLRETAAAVAVSLVEDGSSSSPPQAPLITQPLSDSDDPHLSIHKSTNLKSRHYCQIGNFESDSFNENFSPTRPANARRKRKYKKMPVDYADGKRSPPIEILSITTEEVPGSIPGRCNLETYNFFIYSGLVWWETLAVASYHPTDQDVPLSDLVLRNIFCGKRKWSHRDKGDGCEMRERSFSGGCTSKSAYFKNDIKSRKCDLEKKKKDTVLQPGKIVLQPQNLEEEKPCSLTSLPGSSSFNFVYKNTSKNGTPILSKLTGYRIATDLPPFFNPMCKNHLEAKYQRKIKILNKTHPPSSLRNPLLFDEANVGMDCTGNESSSLSSSDSDGVITNDSDREGDDELTDWPGIEELKVFNKSLTFKSSKSINNNCTKSVSNMPPPKRLKKEKPVVKSGWANCKNRFKKKRPKVDSGNEDDAMMSDSKTVVDVEDEILKEKEILPHSSFSTFGDIMNASASGQNADESFYQSFQAFQEKSEKEFGQTPRTNFTLQKTSSSDLNLSEKSPQSDHYYSEHSMNAGVAEVREIRAGCRRIREERPGFLILSAANEQLSKFLQDSCQTELKLSSFQDPMEKEKLESLAKLYSLELQVEMGRPILRKTSNTTQAIRVENYSSRNFPSDHKRRCYGDDADTSLSFSDPNSVTSANELDDSIPEVKSEADIAQELADSFSYAQVDKSLLHPGDLD</sequence>
<feature type="region of interest" description="Disordered" evidence="1">
    <location>
        <begin position="553"/>
        <end position="588"/>
    </location>
</feature>
<evidence type="ECO:0000256" key="1">
    <source>
        <dbReference type="SAM" id="MobiDB-lite"/>
    </source>
</evidence>
<feature type="compositionally biased region" description="Low complexity" evidence="1">
    <location>
        <begin position="397"/>
        <end position="406"/>
    </location>
</feature>
<evidence type="ECO:0000313" key="3">
    <source>
        <dbReference type="Proteomes" id="UP000838756"/>
    </source>
</evidence>
<feature type="compositionally biased region" description="Polar residues" evidence="1">
    <location>
        <begin position="560"/>
        <end position="586"/>
    </location>
</feature>
<feature type="region of interest" description="Disordered" evidence="1">
    <location>
        <begin position="94"/>
        <end position="116"/>
    </location>
</feature>
<feature type="region of interest" description="Disordered" evidence="1">
    <location>
        <begin position="393"/>
        <end position="421"/>
    </location>
</feature>
<dbReference type="OrthoDB" id="6095487at2759"/>
<keyword evidence="3" id="KW-1185">Reference proteome</keyword>
<reference evidence="2" key="1">
    <citation type="submission" date="2022-03" db="EMBL/GenBank/DDBJ databases">
        <authorList>
            <person name="Lindestad O."/>
        </authorList>
    </citation>
    <scope>NUCLEOTIDE SEQUENCE</scope>
</reference>
<feature type="region of interest" description="Disordered" evidence="1">
    <location>
        <begin position="449"/>
        <end position="468"/>
    </location>
</feature>
<comment type="caution">
    <text evidence="2">The sequence shown here is derived from an EMBL/GenBank/DDBJ whole genome shotgun (WGS) entry which is preliminary data.</text>
</comment>
<dbReference type="Proteomes" id="UP000838756">
    <property type="component" value="Unassembled WGS sequence"/>
</dbReference>
<organism evidence="2 3">
    <name type="scientific">Pararge aegeria aegeria</name>
    <dbReference type="NCBI Taxonomy" id="348720"/>
    <lineage>
        <taxon>Eukaryota</taxon>
        <taxon>Metazoa</taxon>
        <taxon>Ecdysozoa</taxon>
        <taxon>Arthropoda</taxon>
        <taxon>Hexapoda</taxon>
        <taxon>Insecta</taxon>
        <taxon>Pterygota</taxon>
        <taxon>Neoptera</taxon>
        <taxon>Endopterygota</taxon>
        <taxon>Lepidoptera</taxon>
        <taxon>Glossata</taxon>
        <taxon>Ditrysia</taxon>
        <taxon>Papilionoidea</taxon>
        <taxon>Nymphalidae</taxon>
        <taxon>Satyrinae</taxon>
        <taxon>Satyrini</taxon>
        <taxon>Parargina</taxon>
        <taxon>Pararge</taxon>
    </lineage>
</organism>
<name>A0A8S4SLB9_9NEOP</name>
<dbReference type="PANTHER" id="PTHR14195">
    <property type="entry name" value="G PATCH DOMAIN CONTAINING PROTEIN 2"/>
    <property type="match status" value="1"/>
</dbReference>
<dbReference type="EMBL" id="CAKXAJ010026361">
    <property type="protein sequence ID" value="CAH2267501.1"/>
    <property type="molecule type" value="Genomic_DNA"/>
</dbReference>
<accession>A0A8S4SLB9</accession>
<dbReference type="InterPro" id="IPR051189">
    <property type="entry name" value="Splicing_assoc_domain"/>
</dbReference>
<evidence type="ECO:0000313" key="2">
    <source>
        <dbReference type="EMBL" id="CAH2267501.1"/>
    </source>
</evidence>
<gene>
    <name evidence="2" type="primary">jg22589</name>
    <name evidence="2" type="ORF">PAEG_LOCUS26019</name>
</gene>
<protein>
    <submittedName>
        <fullName evidence="2">Jg22589 protein</fullName>
    </submittedName>
</protein>
<proteinExistence type="predicted"/>
<dbReference type="AlphaFoldDB" id="A0A8S4SLB9"/>